<protein>
    <recommendedName>
        <fullName evidence="4 5">Ribosome hibernation promoting factor</fullName>
        <shortName evidence="5">HPF</shortName>
    </recommendedName>
</protein>
<evidence type="ECO:0000256" key="1">
    <source>
        <dbReference type="ARBA" id="ARBA00022845"/>
    </source>
</evidence>
<dbReference type="SUPFAM" id="SSF69754">
    <property type="entry name" value="Ribosome binding protein Y (YfiA homologue)"/>
    <property type="match status" value="1"/>
</dbReference>
<comment type="similarity">
    <text evidence="2">Belongs to the HPF/YfiA ribosome-associated protein family. Short HPF subfamily.</text>
</comment>
<proteinExistence type="inferred from homology"/>
<dbReference type="CDD" id="cd00552">
    <property type="entry name" value="RaiA"/>
    <property type="match status" value="1"/>
</dbReference>
<dbReference type="PANTHER" id="PTHR33231:SF1">
    <property type="entry name" value="30S RIBOSOMAL PROTEIN"/>
    <property type="match status" value="1"/>
</dbReference>
<keyword evidence="5" id="KW-0963">Cytoplasm</keyword>
<comment type="function">
    <text evidence="5">Required for dimerization of active 70S ribosomes into 100S ribosomes in stationary phase; 100S ribosomes are translationally inactive and sometimes present during exponential growth.</text>
</comment>
<dbReference type="GO" id="GO:0022627">
    <property type="term" value="C:cytosolic small ribosomal subunit"/>
    <property type="evidence" value="ECO:0007669"/>
    <property type="project" value="TreeGrafter"/>
</dbReference>
<reference evidence="7 8" key="1">
    <citation type="submission" date="2015-01" db="EMBL/GenBank/DDBJ databases">
        <title>Lifestyle Evolution in Cyanobacterial Symbionts of Sponges.</title>
        <authorList>
            <person name="Burgsdorf I."/>
            <person name="Slaby B.M."/>
            <person name="Handley K.M."/>
            <person name="Haber M."/>
            <person name="Blom J."/>
            <person name="Marshall C.W."/>
            <person name="Gilbert J.A."/>
            <person name="Hentschel U."/>
            <person name="Steindler L."/>
        </authorList>
    </citation>
    <scope>NUCLEOTIDE SEQUENCE [LARGE SCALE GENOMIC DNA]</scope>
    <source>
        <strain evidence="7">SP3</strain>
    </source>
</reference>
<comment type="subunit">
    <text evidence="5">Interacts with 100S ribosomes.</text>
</comment>
<dbReference type="InterPro" id="IPR036567">
    <property type="entry name" value="RHF-like"/>
</dbReference>
<dbReference type="NCBIfam" id="TIGR00741">
    <property type="entry name" value="yfiA"/>
    <property type="match status" value="1"/>
</dbReference>
<evidence type="ECO:0000256" key="2">
    <source>
        <dbReference type="ARBA" id="ARBA00038434"/>
    </source>
</evidence>
<dbReference type="InterPro" id="IPR032528">
    <property type="entry name" value="Ribosom_S30AE_C"/>
</dbReference>
<comment type="subcellular location">
    <subcellularLocation>
        <location evidence="5">Cytoplasm</location>
    </subcellularLocation>
</comment>
<evidence type="ECO:0000313" key="8">
    <source>
        <dbReference type="Proteomes" id="UP000035067"/>
    </source>
</evidence>
<feature type="domain" description="Sigma 54 modulation/S30EA ribosomal protein C-terminal" evidence="6">
    <location>
        <begin position="143"/>
        <end position="193"/>
    </location>
</feature>
<dbReference type="EMBL" id="JXQG01000023">
    <property type="protein sequence ID" value="KKZ12321.1"/>
    <property type="molecule type" value="Genomic_DNA"/>
</dbReference>
<comment type="caution">
    <text evidence="7">The sequence shown here is derived from an EMBL/GenBank/DDBJ whole genome shotgun (WGS) entry which is preliminary data.</text>
</comment>
<dbReference type="InterPro" id="IPR003489">
    <property type="entry name" value="RHF/RaiA"/>
</dbReference>
<dbReference type="InterPro" id="IPR038416">
    <property type="entry name" value="Ribosom_S30AE_C_sf"/>
</dbReference>
<dbReference type="PATRIC" id="fig|1604020.3.peg.540"/>
<evidence type="ECO:0000256" key="4">
    <source>
        <dbReference type="ARBA" id="ARBA00041148"/>
    </source>
</evidence>
<dbReference type="InterPro" id="IPR050574">
    <property type="entry name" value="HPF/YfiA_ribosome-assoc"/>
</dbReference>
<evidence type="ECO:0000256" key="3">
    <source>
        <dbReference type="ARBA" id="ARBA00038695"/>
    </source>
</evidence>
<evidence type="ECO:0000256" key="5">
    <source>
        <dbReference type="HAMAP-Rule" id="MF_00839"/>
    </source>
</evidence>
<evidence type="ECO:0000259" key="6">
    <source>
        <dbReference type="Pfam" id="PF16321"/>
    </source>
</evidence>
<dbReference type="HAMAP" id="MF_00839">
    <property type="entry name" value="HPF"/>
    <property type="match status" value="1"/>
</dbReference>
<dbReference type="Pfam" id="PF02482">
    <property type="entry name" value="Ribosomal_S30AE"/>
    <property type="match status" value="1"/>
</dbReference>
<dbReference type="Pfam" id="PF16321">
    <property type="entry name" value="Ribosom_S30AE_C"/>
    <property type="match status" value="1"/>
</dbReference>
<comment type="subunit">
    <text evidence="3">Associates exclusively with 100S ribosomes, which are dimers of 70S ribosomes.</text>
</comment>
<organism evidence="7 8">
    <name type="scientific">Candidatus Synechococcus spongiarum SP3</name>
    <dbReference type="NCBI Taxonomy" id="1604020"/>
    <lineage>
        <taxon>Bacteria</taxon>
        <taxon>Bacillati</taxon>
        <taxon>Cyanobacteriota</taxon>
        <taxon>Cyanophyceae</taxon>
        <taxon>Synechococcales</taxon>
        <taxon>Synechococcaceae</taxon>
        <taxon>Synechococcus</taxon>
    </lineage>
</organism>
<dbReference type="InterPro" id="IPR034694">
    <property type="entry name" value="HPF_long/plastid"/>
</dbReference>
<gene>
    <name evidence="5" type="primary">hpf</name>
    <name evidence="7" type="ORF">TE42_04885</name>
</gene>
<accession>A0A0G2IWD1</accession>
<keyword evidence="1 5" id="KW-0810">Translation regulation</keyword>
<dbReference type="PANTHER" id="PTHR33231">
    <property type="entry name" value="30S RIBOSOMAL PROTEIN"/>
    <property type="match status" value="1"/>
</dbReference>
<dbReference type="GO" id="GO:0043024">
    <property type="term" value="F:ribosomal small subunit binding"/>
    <property type="evidence" value="ECO:0007669"/>
    <property type="project" value="TreeGrafter"/>
</dbReference>
<evidence type="ECO:0000313" key="7">
    <source>
        <dbReference type="EMBL" id="KKZ12321.1"/>
    </source>
</evidence>
<name>A0A0G2IWD1_9SYNE</name>
<dbReference type="FunFam" id="3.30.160.100:FF:000001">
    <property type="entry name" value="Ribosome hibernation promoting factor"/>
    <property type="match status" value="1"/>
</dbReference>
<dbReference type="Gene3D" id="3.30.160.100">
    <property type="entry name" value="Ribosome hibernation promotion factor-like"/>
    <property type="match status" value="1"/>
</dbReference>
<dbReference type="AlphaFoldDB" id="A0A0G2IWD1"/>
<dbReference type="Gene3D" id="3.30.505.50">
    <property type="entry name" value="Sigma 54 modulation/S30EA ribosomal protein, C-terminal domain"/>
    <property type="match status" value="1"/>
</dbReference>
<comment type="similarity">
    <text evidence="5">Belongs to the HPF/YfiA ribosome-associated protein family. Long HPF subfamily.</text>
</comment>
<dbReference type="Proteomes" id="UP000035067">
    <property type="component" value="Unassembled WGS sequence"/>
</dbReference>
<dbReference type="GO" id="GO:0045900">
    <property type="term" value="P:negative regulation of translational elongation"/>
    <property type="evidence" value="ECO:0007669"/>
    <property type="project" value="TreeGrafter"/>
</dbReference>
<sequence>MKLLIHGRNLEITQAISDYTRDKLSRAVAKFEGLISEADVHLSVAKNPSVQQQTAEVTIFANGAIIRAEERSENLYASIDLVSSKLSRQLRRYKERIKDHHRAEGNRSDGDSAARAALNGSSEAIARLDEQGQSRPALPTPAVRRKYFAMPPMTLEQAITQLELVDHDFYVFRDREDKQIRVVYRRNHGGYGVIEPRG</sequence>